<keyword evidence="5" id="KW-1185">Reference proteome</keyword>
<dbReference type="GO" id="GO:0006203">
    <property type="term" value="P:dGTP catabolic process"/>
    <property type="evidence" value="ECO:0007669"/>
    <property type="project" value="TreeGrafter"/>
</dbReference>
<dbReference type="InterPro" id="IPR026875">
    <property type="entry name" value="PHydrolase_assoc_dom"/>
</dbReference>
<dbReference type="NCBIfam" id="TIGR01353">
    <property type="entry name" value="dGTP_triPase"/>
    <property type="match status" value="1"/>
</dbReference>
<dbReference type="PANTHER" id="PTHR11373:SF43">
    <property type="entry name" value="DEOXYGUANOSINETRIPHOSPHATE TRIPHOSPHOHYDROLASE-LIKE PROTEIN"/>
    <property type="match status" value="1"/>
</dbReference>
<dbReference type="InterPro" id="IPR003607">
    <property type="entry name" value="HD/PDEase_dom"/>
</dbReference>
<dbReference type="SMART" id="SM00471">
    <property type="entry name" value="HDc"/>
    <property type="match status" value="1"/>
</dbReference>
<keyword evidence="1 2" id="KW-0378">Hydrolase</keyword>
<evidence type="ECO:0000259" key="3">
    <source>
        <dbReference type="PROSITE" id="PS51831"/>
    </source>
</evidence>
<reference evidence="4 5" key="1">
    <citation type="submission" date="2020-06" db="EMBL/GenBank/DDBJ databases">
        <title>Genome sequence of 2 isolates from Red Sea Mangroves.</title>
        <authorList>
            <person name="Sefrji F."/>
            <person name="Michoud G."/>
            <person name="Merlino G."/>
            <person name="Daffonchio D."/>
        </authorList>
    </citation>
    <scope>NUCLEOTIDE SEQUENCE [LARGE SCALE GENOMIC DNA]</scope>
    <source>
        <strain evidence="4 5">R1DC25</strain>
    </source>
</reference>
<dbReference type="InterPro" id="IPR006674">
    <property type="entry name" value="HD_domain"/>
</dbReference>
<dbReference type="GO" id="GO:0008832">
    <property type="term" value="F:dGTPase activity"/>
    <property type="evidence" value="ECO:0007669"/>
    <property type="project" value="TreeGrafter"/>
</dbReference>
<dbReference type="NCBIfam" id="NF002326">
    <property type="entry name" value="PRK01286.1-1"/>
    <property type="match status" value="1"/>
</dbReference>
<dbReference type="Proteomes" id="UP000593594">
    <property type="component" value="Chromosome"/>
</dbReference>
<dbReference type="PANTHER" id="PTHR11373">
    <property type="entry name" value="DEOXYNUCLEOSIDE TRIPHOSPHATE TRIPHOSPHOHYDROLASE"/>
    <property type="match status" value="1"/>
</dbReference>
<dbReference type="CDD" id="cd00077">
    <property type="entry name" value="HDc"/>
    <property type="match status" value="1"/>
</dbReference>
<dbReference type="InterPro" id="IPR050135">
    <property type="entry name" value="dGTPase-like"/>
</dbReference>
<dbReference type="PROSITE" id="PS51831">
    <property type="entry name" value="HD"/>
    <property type="match status" value="1"/>
</dbReference>
<dbReference type="AlphaFoldDB" id="A0A7S8C1L0"/>
<proteinExistence type="inferred from homology"/>
<evidence type="ECO:0000313" key="5">
    <source>
        <dbReference type="Proteomes" id="UP000593594"/>
    </source>
</evidence>
<dbReference type="InterPro" id="IPR023023">
    <property type="entry name" value="dNTPase_2"/>
</dbReference>
<dbReference type="NCBIfam" id="NF002328">
    <property type="entry name" value="PRK01286.1-3"/>
    <property type="match status" value="1"/>
</dbReference>
<dbReference type="Gene3D" id="1.10.3210.10">
    <property type="entry name" value="Hypothetical protein af1432"/>
    <property type="match status" value="1"/>
</dbReference>
<dbReference type="SUPFAM" id="SSF109604">
    <property type="entry name" value="HD-domain/PDEase-like"/>
    <property type="match status" value="1"/>
</dbReference>
<dbReference type="HAMAP" id="MF_01212">
    <property type="entry name" value="dGTPase_type2"/>
    <property type="match status" value="1"/>
</dbReference>
<evidence type="ECO:0000256" key="2">
    <source>
        <dbReference type="HAMAP-Rule" id="MF_01212"/>
    </source>
</evidence>
<sequence length="416" mass="46762">MGTVRFVSEHRPLTVWKRLQYELAPYAALANRSRGRFTPEPESPTRSAFQRDRDRVLHSAAFRRLMHKTQVFVSHEGDHYRTRLTHSLEVAQIARAISRTLGLDEDLTEALALAHDLGHTPFGHAGEHMLDQCMRGYGGFDHNAQALRIVTRLERRYAAFDGLNLTWETLEGLVKHNGPIADSDGTPAGPYAQSGLPVAISDFAGAFELALDTYASGEAQVAAIADDIAYNAHDIDDGLRAGLFDVIDLGDVPLAGEALSEVLKSCPGLERPRLVHETVRRVISTMIGDVVAETGRRLRQADPASVEDIRALDMPVVAFSAQLAEKNRVLQGFLRRRMYRHERVLAIMKRAQRVIRDLYEAYTEDPAAMPQEWRRDLDSLGDDKRARRVCDFIAGMTDRYALAEHRRLFDLDPLFR</sequence>
<organism evidence="4 5">
    <name type="scientific">Kaustia mangrovi</name>
    <dbReference type="NCBI Taxonomy" id="2593653"/>
    <lineage>
        <taxon>Bacteria</taxon>
        <taxon>Pseudomonadati</taxon>
        <taxon>Pseudomonadota</taxon>
        <taxon>Alphaproteobacteria</taxon>
        <taxon>Hyphomicrobiales</taxon>
        <taxon>Parvibaculaceae</taxon>
        <taxon>Kaustia</taxon>
    </lineage>
</organism>
<evidence type="ECO:0000256" key="1">
    <source>
        <dbReference type="ARBA" id="ARBA00022801"/>
    </source>
</evidence>
<dbReference type="KEGG" id="kmn:HW532_02480"/>
<comment type="similarity">
    <text evidence="2">Belongs to the dGTPase family. Type 2 subfamily.</text>
</comment>
<gene>
    <name evidence="4" type="ORF">HW532_02480</name>
</gene>
<dbReference type="Pfam" id="PF01966">
    <property type="entry name" value="HD"/>
    <property type="match status" value="1"/>
</dbReference>
<protein>
    <recommendedName>
        <fullName evidence="2">Deoxyguanosinetriphosphate triphosphohydrolase-like protein</fullName>
    </recommendedName>
</protein>
<name>A0A7S8C1L0_9HYPH</name>
<dbReference type="FunFam" id="1.10.3210.10:FF:000024">
    <property type="entry name" value="Deoxyguanosinetriphosphate triphosphohydrolase-like protein"/>
    <property type="match status" value="1"/>
</dbReference>
<feature type="domain" description="HD" evidence="3">
    <location>
        <begin position="83"/>
        <end position="231"/>
    </location>
</feature>
<dbReference type="EMBL" id="CP058214">
    <property type="protein sequence ID" value="QPC41688.1"/>
    <property type="molecule type" value="Genomic_DNA"/>
</dbReference>
<accession>A0A7S8C1L0</accession>
<dbReference type="Pfam" id="PF13286">
    <property type="entry name" value="HD_assoc"/>
    <property type="match status" value="1"/>
</dbReference>
<evidence type="ECO:0000313" key="4">
    <source>
        <dbReference type="EMBL" id="QPC41688.1"/>
    </source>
</evidence>
<dbReference type="InterPro" id="IPR006261">
    <property type="entry name" value="dGTPase"/>
</dbReference>